<sequence length="487" mass="54556">MHPTLLPSDPYKRSVLAELEDTIRRAEALYSSVCFWSIGPNLLPSLSGLLSKRESFCVADIHLPTNIDNLNLFHQAGANMFLFFKELRPKRPDAYLERHLLHTKMLLFDLPGGDAELWVGSHNFTKQALKGINREASLVIPCQQGDAIYTQALDYLQSIRADSNSRRFDPSQINNYKRLQELPPDETEGSVYVLPVSWHSQELTDLAQQVILLAGNDPKEYAQFAALSSALSNDNAQLAIQALDLDGGPVRRFTATIHNQGIISPTDPATYEIAFGERRLVSRIGTRLPLIAALSEEHTTGALRRFGYWVSVRIGDEIHEKIQFEDATIPAKADWKADKEDSALIFSELGEEMTEYNTSYNAKASYDALGYYRADYGGGYFPDENPSQAAQERVARWLERARQRKVRTTPAEPTVATAVFDKPQLPRRGSLALLKEQFDSVALSTLVQQYESPILEATLGSQSGLKGNDSDTKLLEVKKLLKRQVIR</sequence>
<name>A0A939F1F0_9BACT</name>
<evidence type="ECO:0000313" key="2">
    <source>
        <dbReference type="EMBL" id="MBO0361026.1"/>
    </source>
</evidence>
<gene>
    <name evidence="2" type="ORF">J0X19_23910</name>
</gene>
<comment type="caution">
    <text evidence="2">The sequence shown here is derived from an EMBL/GenBank/DDBJ whole genome shotgun (WGS) entry which is preliminary data.</text>
</comment>
<dbReference type="AlphaFoldDB" id="A0A939F1F0"/>
<dbReference type="RefSeq" id="WP_206986934.1">
    <property type="nucleotide sequence ID" value="NZ_JAFLQZ010000029.1"/>
</dbReference>
<reference evidence="2" key="1">
    <citation type="submission" date="2021-03" db="EMBL/GenBank/DDBJ databases">
        <authorList>
            <person name="Kim M.K."/>
        </authorList>
    </citation>
    <scope>NUCLEOTIDE SEQUENCE</scope>
    <source>
        <strain evidence="2">BT186</strain>
    </source>
</reference>
<feature type="domain" description="PLD phosphodiesterase" evidence="1">
    <location>
        <begin position="97"/>
        <end position="128"/>
    </location>
</feature>
<dbReference type="EMBL" id="JAFLQZ010000029">
    <property type="protein sequence ID" value="MBO0361026.1"/>
    <property type="molecule type" value="Genomic_DNA"/>
</dbReference>
<keyword evidence="3" id="KW-1185">Reference proteome</keyword>
<proteinExistence type="predicted"/>
<dbReference type="SUPFAM" id="SSF56024">
    <property type="entry name" value="Phospholipase D/nuclease"/>
    <property type="match status" value="1"/>
</dbReference>
<evidence type="ECO:0000259" key="1">
    <source>
        <dbReference type="PROSITE" id="PS50035"/>
    </source>
</evidence>
<dbReference type="PROSITE" id="PS50035">
    <property type="entry name" value="PLD"/>
    <property type="match status" value="1"/>
</dbReference>
<dbReference type="Gene3D" id="3.30.870.10">
    <property type="entry name" value="Endonuclease Chain A"/>
    <property type="match status" value="1"/>
</dbReference>
<dbReference type="Proteomes" id="UP000664144">
    <property type="component" value="Unassembled WGS sequence"/>
</dbReference>
<dbReference type="GO" id="GO:0003824">
    <property type="term" value="F:catalytic activity"/>
    <property type="evidence" value="ECO:0007669"/>
    <property type="project" value="InterPro"/>
</dbReference>
<accession>A0A939F1F0</accession>
<organism evidence="2 3">
    <name type="scientific">Hymenobacter telluris</name>
    <dbReference type="NCBI Taxonomy" id="2816474"/>
    <lineage>
        <taxon>Bacteria</taxon>
        <taxon>Pseudomonadati</taxon>
        <taxon>Bacteroidota</taxon>
        <taxon>Cytophagia</taxon>
        <taxon>Cytophagales</taxon>
        <taxon>Hymenobacteraceae</taxon>
        <taxon>Hymenobacter</taxon>
    </lineage>
</organism>
<evidence type="ECO:0000313" key="3">
    <source>
        <dbReference type="Proteomes" id="UP000664144"/>
    </source>
</evidence>
<dbReference type="GO" id="GO:0006793">
    <property type="term" value="P:phosphorus metabolic process"/>
    <property type="evidence" value="ECO:0007669"/>
    <property type="project" value="UniProtKB-ARBA"/>
</dbReference>
<protein>
    <recommendedName>
        <fullName evidence="1">PLD phosphodiesterase domain-containing protein</fullName>
    </recommendedName>
</protein>
<dbReference type="InterPro" id="IPR001736">
    <property type="entry name" value="PLipase_D/transphosphatidylase"/>
</dbReference>